<accession>A0A1G8PL33</accession>
<feature type="domain" description="Carbohydrate kinase PfkB" evidence="7">
    <location>
        <begin position="10"/>
        <end position="288"/>
    </location>
</feature>
<dbReference type="PANTHER" id="PTHR46566:SF1">
    <property type="entry name" value="1-PHOSPHOFRUCTOKINASE"/>
    <property type="match status" value="1"/>
</dbReference>
<dbReference type="GO" id="GO:0008443">
    <property type="term" value="F:phosphofructokinase activity"/>
    <property type="evidence" value="ECO:0007669"/>
    <property type="project" value="TreeGrafter"/>
</dbReference>
<reference evidence="8 9" key="1">
    <citation type="submission" date="2016-10" db="EMBL/GenBank/DDBJ databases">
        <authorList>
            <person name="de Groot N.N."/>
        </authorList>
    </citation>
    <scope>NUCLEOTIDE SEQUENCE [LARGE SCALE GENOMIC DNA]</scope>
    <source>
        <strain evidence="9">P4B,CCM 7963,CECT 7998,DSM 25260,IBRC-M 10614,KCTC 13821</strain>
    </source>
</reference>
<keyword evidence="4 8" id="KW-0418">Kinase</keyword>
<evidence type="ECO:0000256" key="5">
    <source>
        <dbReference type="ARBA" id="ARBA00022840"/>
    </source>
</evidence>
<protein>
    <recommendedName>
        <fullName evidence="6">Tagatose-6-phosphate kinase</fullName>
        <ecNumber evidence="6">2.7.1.144</ecNumber>
    </recommendedName>
</protein>
<keyword evidence="6" id="KW-0423">Lactose metabolism</keyword>
<evidence type="ECO:0000256" key="2">
    <source>
        <dbReference type="ARBA" id="ARBA00022679"/>
    </source>
</evidence>
<evidence type="ECO:0000256" key="3">
    <source>
        <dbReference type="ARBA" id="ARBA00022741"/>
    </source>
</evidence>
<dbReference type="EC" id="2.7.1.144" evidence="6"/>
<keyword evidence="3 6" id="KW-0547">Nucleotide-binding</keyword>
<dbReference type="OrthoDB" id="9801219at2"/>
<dbReference type="PIRSF" id="PIRSF000535">
    <property type="entry name" value="1PFK/6PFK/LacC"/>
    <property type="match status" value="1"/>
</dbReference>
<dbReference type="EMBL" id="FNDU01000015">
    <property type="protein sequence ID" value="SDI92998.1"/>
    <property type="molecule type" value="Genomic_DNA"/>
</dbReference>
<dbReference type="Gene3D" id="3.40.1190.20">
    <property type="match status" value="1"/>
</dbReference>
<dbReference type="AlphaFoldDB" id="A0A1G8PL33"/>
<evidence type="ECO:0000259" key="7">
    <source>
        <dbReference type="Pfam" id="PF00294"/>
    </source>
</evidence>
<evidence type="ECO:0000256" key="1">
    <source>
        <dbReference type="ARBA" id="ARBA00005380"/>
    </source>
</evidence>
<evidence type="ECO:0000256" key="6">
    <source>
        <dbReference type="PIRNR" id="PIRNR000535"/>
    </source>
</evidence>
<dbReference type="GO" id="GO:0005988">
    <property type="term" value="P:lactose metabolic process"/>
    <property type="evidence" value="ECO:0007669"/>
    <property type="project" value="UniProtKB-KW"/>
</dbReference>
<dbReference type="Proteomes" id="UP000199017">
    <property type="component" value="Unassembled WGS sequence"/>
</dbReference>
<dbReference type="GO" id="GO:0005829">
    <property type="term" value="C:cytosol"/>
    <property type="evidence" value="ECO:0007669"/>
    <property type="project" value="TreeGrafter"/>
</dbReference>
<keyword evidence="2 6" id="KW-0808">Transferase</keyword>
<keyword evidence="9" id="KW-1185">Reference proteome</keyword>
<dbReference type="RefSeq" id="WP_091587396.1">
    <property type="nucleotide sequence ID" value="NZ_FNDU01000015.1"/>
</dbReference>
<dbReference type="STRING" id="930129.SAMN05216352_11515"/>
<evidence type="ECO:0000313" key="8">
    <source>
        <dbReference type="EMBL" id="SDI92998.1"/>
    </source>
</evidence>
<comment type="similarity">
    <text evidence="6">Belongs to the carbohydrate kinase PfkB family. LacC subfamily.</text>
</comment>
<dbReference type="InterPro" id="IPR017583">
    <property type="entry name" value="Tagatose/fructose_Pkinase"/>
</dbReference>
<gene>
    <name evidence="8" type="ORF">SAMN05216352_11515</name>
</gene>
<comment type="catalytic activity">
    <reaction evidence="6">
        <text>D-tagatofuranose 6-phosphate + ATP = D-tagatofuranose 1,6-bisphosphate + ADP + H(+)</text>
        <dbReference type="Rhea" id="RHEA:12420"/>
        <dbReference type="ChEBI" id="CHEBI:15378"/>
        <dbReference type="ChEBI" id="CHEBI:30616"/>
        <dbReference type="ChEBI" id="CHEBI:58694"/>
        <dbReference type="ChEBI" id="CHEBI:58695"/>
        <dbReference type="ChEBI" id="CHEBI:456216"/>
        <dbReference type="EC" id="2.7.1.144"/>
    </reaction>
</comment>
<comment type="similarity">
    <text evidence="1">Belongs to the carbohydrate kinase pfkB family.</text>
</comment>
<dbReference type="SUPFAM" id="SSF53613">
    <property type="entry name" value="Ribokinase-like"/>
    <property type="match status" value="1"/>
</dbReference>
<comment type="pathway">
    <text evidence="6">Carbohydrate metabolism; D-tagatose 6-phosphate degradation; D-glyceraldehyde 3-phosphate and glycerone phosphate from D-tagatose 6-phosphate: step 1/2.</text>
</comment>
<proteinExistence type="inferred from homology"/>
<organism evidence="8 9">
    <name type="scientific">Alteribacillus bidgolensis</name>
    <dbReference type="NCBI Taxonomy" id="930129"/>
    <lineage>
        <taxon>Bacteria</taxon>
        <taxon>Bacillati</taxon>
        <taxon>Bacillota</taxon>
        <taxon>Bacilli</taxon>
        <taxon>Bacillales</taxon>
        <taxon>Bacillaceae</taxon>
        <taxon>Alteribacillus</taxon>
    </lineage>
</organism>
<sequence length="310" mass="34792">MIYTITLNPAIDHILFTKNPLEKRKNNRMYKKEIDLGGKGLHVSHTLTCLNIHNTAITFAGRRNASSFKKILDQKNLHYKLFIEEKSATRITYVLMDQAGEGSLMVTEHGFRISEQNHKKLCRYLIDTVKTEDTVILSGSLPPEYPVARWKEIVSLLKERRCTIACDVSGEALRTAVEMQVDFIKPNEQELRELFPAQQNVLRQLQELNQNVPYVVFSKGGEGSTALIEQKIFDVDAPKVKECNDTGAGDVFVGALFGAREQGCTWEEALTFAAGCSASKVTKSNSSAFDVEEAKVLSLKTNIQERKGVY</sequence>
<dbReference type="InterPro" id="IPR029056">
    <property type="entry name" value="Ribokinase-like"/>
</dbReference>
<dbReference type="GO" id="GO:0009024">
    <property type="term" value="F:tagatose-6-phosphate kinase activity"/>
    <property type="evidence" value="ECO:0007669"/>
    <property type="project" value="UniProtKB-EC"/>
</dbReference>
<keyword evidence="5 6" id="KW-0067">ATP-binding</keyword>
<dbReference type="UniPathway" id="UPA00704">
    <property type="reaction ID" value="UER00715"/>
</dbReference>
<dbReference type="PANTHER" id="PTHR46566">
    <property type="entry name" value="1-PHOSPHOFRUCTOKINASE-RELATED"/>
    <property type="match status" value="1"/>
</dbReference>
<dbReference type="Pfam" id="PF00294">
    <property type="entry name" value="PfkB"/>
    <property type="match status" value="1"/>
</dbReference>
<dbReference type="NCBIfam" id="TIGR03168">
    <property type="entry name" value="1-PFK"/>
    <property type="match status" value="1"/>
</dbReference>
<dbReference type="InterPro" id="IPR011611">
    <property type="entry name" value="PfkB_dom"/>
</dbReference>
<evidence type="ECO:0000313" key="9">
    <source>
        <dbReference type="Proteomes" id="UP000199017"/>
    </source>
</evidence>
<dbReference type="GO" id="GO:0005524">
    <property type="term" value="F:ATP binding"/>
    <property type="evidence" value="ECO:0007669"/>
    <property type="project" value="UniProtKB-KW"/>
</dbReference>
<dbReference type="GO" id="GO:2001059">
    <property type="term" value="P:D-tagatose 6-phosphate catabolic process"/>
    <property type="evidence" value="ECO:0007669"/>
    <property type="project" value="UniProtKB-UniPathway"/>
</dbReference>
<name>A0A1G8PL33_9BACI</name>
<evidence type="ECO:0000256" key="4">
    <source>
        <dbReference type="ARBA" id="ARBA00022777"/>
    </source>
</evidence>